<proteinExistence type="predicted"/>
<evidence type="ECO:0000313" key="2">
    <source>
        <dbReference type="Proteomes" id="UP000838412"/>
    </source>
</evidence>
<sequence length="83" mass="9017">MVGCQTAELVKTVVSVANDGTSESGDLPTRVWRDVAGRENKTGWPINTVCGRADLRPDLRLPTSVSHCRRGARPVCENPRTAK</sequence>
<organism evidence="1 2">
    <name type="scientific">Branchiostoma lanceolatum</name>
    <name type="common">Common lancelet</name>
    <name type="synonym">Amphioxus lanceolatum</name>
    <dbReference type="NCBI Taxonomy" id="7740"/>
    <lineage>
        <taxon>Eukaryota</taxon>
        <taxon>Metazoa</taxon>
        <taxon>Chordata</taxon>
        <taxon>Cephalochordata</taxon>
        <taxon>Leptocardii</taxon>
        <taxon>Amphioxiformes</taxon>
        <taxon>Branchiostomatidae</taxon>
        <taxon>Branchiostoma</taxon>
    </lineage>
</organism>
<accession>A0A8K0AB02</accession>
<evidence type="ECO:0000313" key="1">
    <source>
        <dbReference type="EMBL" id="CAH1272610.1"/>
    </source>
</evidence>
<dbReference type="EMBL" id="OV696693">
    <property type="protein sequence ID" value="CAH1272610.1"/>
    <property type="molecule type" value="Genomic_DNA"/>
</dbReference>
<protein>
    <submittedName>
        <fullName evidence="1">Hypp4893 protein</fullName>
    </submittedName>
</protein>
<dbReference type="Proteomes" id="UP000838412">
    <property type="component" value="Chromosome 8"/>
</dbReference>
<name>A0A8K0AB02_BRALA</name>
<reference evidence="1" key="1">
    <citation type="submission" date="2022-01" db="EMBL/GenBank/DDBJ databases">
        <authorList>
            <person name="Braso-Vives M."/>
        </authorList>
    </citation>
    <scope>NUCLEOTIDE SEQUENCE</scope>
</reference>
<gene>
    <name evidence="1" type="primary">Hypp4893</name>
    <name evidence="1" type="ORF">BLAG_LOCUS24209</name>
</gene>
<keyword evidence="2" id="KW-1185">Reference proteome</keyword>
<dbReference type="AlphaFoldDB" id="A0A8K0AB02"/>